<evidence type="ECO:0000313" key="1">
    <source>
        <dbReference type="EMBL" id="KAK8969847.1"/>
    </source>
</evidence>
<sequence>MASKEIISPESLPNTSPVALSESYALAARRKKLGTHFIESDERHFPAAIGGGYAGGTKGTNAQCQAYYIKNVKSLKNPIKRSTNLCKRT</sequence>
<name>A0ABR2N144_9ASPA</name>
<gene>
    <name evidence="1" type="ORF">KSP40_PGU006532</name>
</gene>
<dbReference type="EMBL" id="JBBWWR010000002">
    <property type="protein sequence ID" value="KAK8969847.1"/>
    <property type="molecule type" value="Genomic_DNA"/>
</dbReference>
<keyword evidence="2" id="KW-1185">Reference proteome</keyword>
<protein>
    <submittedName>
        <fullName evidence="1">Uncharacterized protein</fullName>
    </submittedName>
</protein>
<organism evidence="1 2">
    <name type="scientific">Platanthera guangdongensis</name>
    <dbReference type="NCBI Taxonomy" id="2320717"/>
    <lineage>
        <taxon>Eukaryota</taxon>
        <taxon>Viridiplantae</taxon>
        <taxon>Streptophyta</taxon>
        <taxon>Embryophyta</taxon>
        <taxon>Tracheophyta</taxon>
        <taxon>Spermatophyta</taxon>
        <taxon>Magnoliopsida</taxon>
        <taxon>Liliopsida</taxon>
        <taxon>Asparagales</taxon>
        <taxon>Orchidaceae</taxon>
        <taxon>Orchidoideae</taxon>
        <taxon>Orchideae</taxon>
        <taxon>Orchidinae</taxon>
        <taxon>Platanthera</taxon>
    </lineage>
</organism>
<accession>A0ABR2N144</accession>
<comment type="caution">
    <text evidence="1">The sequence shown here is derived from an EMBL/GenBank/DDBJ whole genome shotgun (WGS) entry which is preliminary data.</text>
</comment>
<dbReference type="Proteomes" id="UP001412067">
    <property type="component" value="Unassembled WGS sequence"/>
</dbReference>
<proteinExistence type="predicted"/>
<evidence type="ECO:0000313" key="2">
    <source>
        <dbReference type="Proteomes" id="UP001412067"/>
    </source>
</evidence>
<reference evidence="1 2" key="1">
    <citation type="journal article" date="2022" name="Nat. Plants">
        <title>Genomes of leafy and leafless Platanthera orchids illuminate the evolution of mycoheterotrophy.</title>
        <authorList>
            <person name="Li M.H."/>
            <person name="Liu K.W."/>
            <person name="Li Z."/>
            <person name="Lu H.C."/>
            <person name="Ye Q.L."/>
            <person name="Zhang D."/>
            <person name="Wang J.Y."/>
            <person name="Li Y.F."/>
            <person name="Zhong Z.M."/>
            <person name="Liu X."/>
            <person name="Yu X."/>
            <person name="Liu D.K."/>
            <person name="Tu X.D."/>
            <person name="Liu B."/>
            <person name="Hao Y."/>
            <person name="Liao X.Y."/>
            <person name="Jiang Y.T."/>
            <person name="Sun W.H."/>
            <person name="Chen J."/>
            <person name="Chen Y.Q."/>
            <person name="Ai Y."/>
            <person name="Zhai J.W."/>
            <person name="Wu S.S."/>
            <person name="Zhou Z."/>
            <person name="Hsiao Y.Y."/>
            <person name="Wu W.L."/>
            <person name="Chen Y.Y."/>
            <person name="Lin Y.F."/>
            <person name="Hsu J.L."/>
            <person name="Li C.Y."/>
            <person name="Wang Z.W."/>
            <person name="Zhao X."/>
            <person name="Zhong W.Y."/>
            <person name="Ma X.K."/>
            <person name="Ma L."/>
            <person name="Huang J."/>
            <person name="Chen G.Z."/>
            <person name="Huang M.Z."/>
            <person name="Huang L."/>
            <person name="Peng D.H."/>
            <person name="Luo Y.B."/>
            <person name="Zou S.Q."/>
            <person name="Chen S.P."/>
            <person name="Lan S."/>
            <person name="Tsai W.C."/>
            <person name="Van de Peer Y."/>
            <person name="Liu Z.J."/>
        </authorList>
    </citation>
    <scope>NUCLEOTIDE SEQUENCE [LARGE SCALE GENOMIC DNA]</scope>
    <source>
        <strain evidence="1">Lor288</strain>
    </source>
</reference>